<dbReference type="InterPro" id="IPR005320">
    <property type="entry name" value="Peptidase_S51"/>
</dbReference>
<dbReference type="Gene3D" id="3.40.50.880">
    <property type="match status" value="1"/>
</dbReference>
<dbReference type="RefSeq" id="WP_208236172.1">
    <property type="nucleotide sequence ID" value="NZ_BAAAQU010000001.1"/>
</dbReference>
<dbReference type="GO" id="GO:0008236">
    <property type="term" value="F:serine-type peptidase activity"/>
    <property type="evidence" value="ECO:0007669"/>
    <property type="project" value="UniProtKB-KW"/>
</dbReference>
<dbReference type="InterPro" id="IPR029062">
    <property type="entry name" value="Class_I_gatase-like"/>
</dbReference>
<dbReference type="SUPFAM" id="SSF52317">
    <property type="entry name" value="Class I glutamine amidotransferase-like"/>
    <property type="match status" value="1"/>
</dbReference>
<evidence type="ECO:0000313" key="5">
    <source>
        <dbReference type="EMBL" id="MBO2988653.1"/>
    </source>
</evidence>
<keyword evidence="2" id="KW-0645">Protease</keyword>
<dbReference type="PANTHER" id="PTHR20842">
    <property type="entry name" value="PROTEASE S51 ALPHA-ASPARTYL DIPEPTIDASE"/>
    <property type="match status" value="1"/>
</dbReference>
<keyword evidence="3" id="KW-0378">Hydrolase</keyword>
<dbReference type="EMBL" id="JAGFBF010000001">
    <property type="protein sequence ID" value="MBO2988653.1"/>
    <property type="molecule type" value="Genomic_DNA"/>
</dbReference>
<evidence type="ECO:0000256" key="1">
    <source>
        <dbReference type="ARBA" id="ARBA00006534"/>
    </source>
</evidence>
<organism evidence="5 6">
    <name type="scientific">Leucobacter tardus</name>
    <dbReference type="NCBI Taxonomy" id="501483"/>
    <lineage>
        <taxon>Bacteria</taxon>
        <taxon>Bacillati</taxon>
        <taxon>Actinomycetota</taxon>
        <taxon>Actinomycetes</taxon>
        <taxon>Micrococcales</taxon>
        <taxon>Microbacteriaceae</taxon>
        <taxon>Leucobacter</taxon>
    </lineage>
</organism>
<comment type="similarity">
    <text evidence="1">Belongs to the peptidase S51 family.</text>
</comment>
<reference evidence="5" key="1">
    <citation type="submission" date="2021-03" db="EMBL/GenBank/DDBJ databases">
        <title>Leucobacter chromiisoli sp. nov., isolated from chromium-containing soil of chemical plant.</title>
        <authorList>
            <person name="Xu Z."/>
        </authorList>
    </citation>
    <scope>NUCLEOTIDE SEQUENCE</scope>
    <source>
        <strain evidence="5">K 70/01</strain>
    </source>
</reference>
<keyword evidence="6" id="KW-1185">Reference proteome</keyword>
<proteinExistence type="inferred from homology"/>
<keyword evidence="4" id="KW-0720">Serine protease</keyword>
<dbReference type="AlphaFoldDB" id="A0A939QCK7"/>
<dbReference type="PANTHER" id="PTHR20842:SF0">
    <property type="entry name" value="ALPHA-ASPARTYL DIPEPTIDASE"/>
    <property type="match status" value="1"/>
</dbReference>
<evidence type="ECO:0000256" key="3">
    <source>
        <dbReference type="ARBA" id="ARBA00022801"/>
    </source>
</evidence>
<keyword evidence="5" id="KW-0315">Glutamine amidotransferase</keyword>
<dbReference type="Proteomes" id="UP000668403">
    <property type="component" value="Unassembled WGS sequence"/>
</dbReference>
<evidence type="ECO:0000256" key="2">
    <source>
        <dbReference type="ARBA" id="ARBA00022670"/>
    </source>
</evidence>
<evidence type="ECO:0000256" key="4">
    <source>
        <dbReference type="ARBA" id="ARBA00022825"/>
    </source>
</evidence>
<comment type="caution">
    <text evidence="5">The sequence shown here is derived from an EMBL/GenBank/DDBJ whole genome shotgun (WGS) entry which is preliminary data.</text>
</comment>
<dbReference type="Pfam" id="PF03575">
    <property type="entry name" value="Peptidase_S51"/>
    <property type="match status" value="1"/>
</dbReference>
<sequence>MHLLLLSLHTGAVASFLDALFASTGRALRIGYVTDAQAAYGDAPFVAAEYERIRALGHEVERIECRTLAPAQLDARLTDLDAIYVAGGSTFALLEALRITGNDAIIVSHVRAGLPYIGCSAGSIITGPDVAPASLMDDPADGPLLTDTTGLGLISATVIPHADGQLPPYPPALIQKTLSRFGDSHELRPVRDDQALLIHGGQQTIVESLET</sequence>
<protein>
    <submittedName>
        <fullName evidence="5">Type 1 glutamine amidotransferase-like domain-containing protein</fullName>
    </submittedName>
</protein>
<evidence type="ECO:0000313" key="6">
    <source>
        <dbReference type="Proteomes" id="UP000668403"/>
    </source>
</evidence>
<name>A0A939QCK7_9MICO</name>
<dbReference type="GO" id="GO:0006508">
    <property type="term" value="P:proteolysis"/>
    <property type="evidence" value="ECO:0007669"/>
    <property type="project" value="UniProtKB-KW"/>
</dbReference>
<accession>A0A939QCK7</accession>
<gene>
    <name evidence="5" type="ORF">J4H85_01380</name>
</gene>